<protein>
    <submittedName>
        <fullName evidence="3">Uncharacterized protein</fullName>
    </submittedName>
</protein>
<reference evidence="3 4" key="1">
    <citation type="journal article" date="2011" name="J. Bacteriol.">
        <title>Complete genome sequence of Amycolicicoccus subflavus DQS3-9A1T, an actinomycete isolated from crude oil-polluted soil.</title>
        <authorList>
            <person name="Cai M."/>
            <person name="Chen W.M."/>
            <person name="Nie Y."/>
            <person name="Chi C.Q."/>
            <person name="Wang Y.N."/>
            <person name="Tang Y.Q."/>
            <person name="Li G.Y."/>
            <person name="Wu X.L."/>
        </authorList>
    </citation>
    <scope>NUCLEOTIDE SEQUENCE [LARGE SCALE GENOMIC DNA]</scope>
    <source>
        <strain evidence="4">DSM 45089 / DQS3-9A1</strain>
        <plasmid evidence="3 4">pAS9A-2</plasmid>
    </source>
</reference>
<keyword evidence="4" id="KW-1185">Reference proteome</keyword>
<accession>F6ESJ9</accession>
<keyword evidence="3" id="KW-0614">Plasmid</keyword>
<feature type="compositionally biased region" description="Polar residues" evidence="2">
    <location>
        <begin position="1"/>
        <end position="14"/>
    </location>
</feature>
<geneLocation type="plasmid" evidence="3 4">
    <name>pAS9A-2</name>
</geneLocation>
<feature type="region of interest" description="Disordered" evidence="2">
    <location>
        <begin position="112"/>
        <end position="142"/>
    </location>
</feature>
<dbReference type="AlphaFoldDB" id="F6ESJ9"/>
<evidence type="ECO:0000256" key="1">
    <source>
        <dbReference type="SAM" id="Coils"/>
    </source>
</evidence>
<organism evidence="3 4">
    <name type="scientific">Hoyosella subflava (strain DSM 45089 / JCM 17490 / NBRC 109087 / DQS3-9A1)</name>
    <name type="common">Amycolicicoccus subflavus</name>
    <dbReference type="NCBI Taxonomy" id="443218"/>
    <lineage>
        <taxon>Bacteria</taxon>
        <taxon>Bacillati</taxon>
        <taxon>Actinomycetota</taxon>
        <taxon>Actinomycetes</taxon>
        <taxon>Mycobacteriales</taxon>
        <taxon>Hoyosellaceae</taxon>
        <taxon>Hoyosella</taxon>
    </lineage>
</organism>
<name>F6ESJ9_HOYSD</name>
<evidence type="ECO:0000313" key="4">
    <source>
        <dbReference type="Proteomes" id="UP000009235"/>
    </source>
</evidence>
<evidence type="ECO:0000313" key="3">
    <source>
        <dbReference type="EMBL" id="AEF43120.1"/>
    </source>
</evidence>
<keyword evidence="1" id="KW-0175">Coiled coil</keyword>
<feature type="region of interest" description="Disordered" evidence="2">
    <location>
        <begin position="1"/>
        <end position="38"/>
    </location>
</feature>
<sequence>MMLGMASTNSQVSARAQARKRTAEALAQRRRRDEENAKHLDMFFESVERESVIDDETERKIERIRAEADEKKNSLSSAKRDALAGIKDNGETIGTIAEWTGLSTKEVRAVLAQKHSRKDATASVESAGADRETVPDSVAAAS</sequence>
<dbReference type="Proteomes" id="UP000009235">
    <property type="component" value="Plasmid pAS9A-2"/>
</dbReference>
<dbReference type="KEGG" id="asd:AS9A_P20076"/>
<dbReference type="EMBL" id="CP002788">
    <property type="protein sequence ID" value="AEF43120.1"/>
    <property type="molecule type" value="Genomic_DNA"/>
</dbReference>
<dbReference type="HOGENOM" id="CLU_151116_0_0_11"/>
<proteinExistence type="predicted"/>
<gene>
    <name evidence="3" type="ordered locus">AS9A_P20076</name>
</gene>
<feature type="coiled-coil region" evidence="1">
    <location>
        <begin position="54"/>
        <end position="81"/>
    </location>
</feature>
<evidence type="ECO:0000256" key="2">
    <source>
        <dbReference type="SAM" id="MobiDB-lite"/>
    </source>
</evidence>